<dbReference type="InterPro" id="IPR052024">
    <property type="entry name" value="Methanogen_methyltrans"/>
</dbReference>
<evidence type="ECO:0000313" key="2">
    <source>
        <dbReference type="EMBL" id="KKN20032.1"/>
    </source>
</evidence>
<dbReference type="GO" id="GO:0004853">
    <property type="term" value="F:uroporphyrinogen decarboxylase activity"/>
    <property type="evidence" value="ECO:0007669"/>
    <property type="project" value="InterPro"/>
</dbReference>
<sequence length="430" mass="49122">MISRERVKLAINHKEADRIPLDLGSTLVTGIQASIYARLKDALGISKGLVKVYDPFQMLAEVEDEVKQLLGVDTYGIQLPVTLFGYKNENWKKFRMFDGTEVLISGNFEYDVLENGDIVQYPKGDRSAPPSGKMPKGGYYFDVIVRQEPIDESKLDPKEWVEQTYSLYTDEDLEYLEKTSRWYYKNTDYSLVGNFWGAGFGDIAIVPGPHIPYPKGIRDVEEWYVSAITRKQYIKEIFQYQLELQMKNLKMYREAVQDRIDIIVMGGTDLGAQDGPLISPNLYREVFKPLHKAMNDWIHENTNWKTFFHTCGSIVDFLDDFVSAGVDILNPVQISAAGMDPDFLKKNYGDKFVFWGGGVDTQKTLPFGTPENVKEEVENNMLTFGKGGGFVFNTVHNIQPSVPIDNLMTMFETVREKGTYDYLKKQSPKK</sequence>
<dbReference type="InterPro" id="IPR000257">
    <property type="entry name" value="Uroporphyrinogen_deCOase"/>
</dbReference>
<dbReference type="PANTHER" id="PTHR47099">
    <property type="entry name" value="METHYLCOBAMIDE:COM METHYLTRANSFERASE MTBA"/>
    <property type="match status" value="1"/>
</dbReference>
<feature type="domain" description="Uroporphyrinogen decarboxylase (URO-D)" evidence="1">
    <location>
        <begin position="275"/>
        <end position="416"/>
    </location>
</feature>
<dbReference type="InterPro" id="IPR038071">
    <property type="entry name" value="UROD/MetE-like_sf"/>
</dbReference>
<comment type="caution">
    <text evidence="2">The sequence shown here is derived from an EMBL/GenBank/DDBJ whole genome shotgun (WGS) entry which is preliminary data.</text>
</comment>
<reference evidence="2" key="1">
    <citation type="journal article" date="2015" name="Nature">
        <title>Complex archaea that bridge the gap between prokaryotes and eukaryotes.</title>
        <authorList>
            <person name="Spang A."/>
            <person name="Saw J.H."/>
            <person name="Jorgensen S.L."/>
            <person name="Zaremba-Niedzwiedzka K."/>
            <person name="Martijn J."/>
            <person name="Lind A.E."/>
            <person name="van Eijk R."/>
            <person name="Schleper C."/>
            <person name="Guy L."/>
            <person name="Ettema T.J."/>
        </authorList>
    </citation>
    <scope>NUCLEOTIDE SEQUENCE</scope>
</reference>
<proteinExistence type="predicted"/>
<organism evidence="2">
    <name type="scientific">marine sediment metagenome</name>
    <dbReference type="NCBI Taxonomy" id="412755"/>
    <lineage>
        <taxon>unclassified sequences</taxon>
        <taxon>metagenomes</taxon>
        <taxon>ecological metagenomes</taxon>
    </lineage>
</organism>
<evidence type="ECO:0000259" key="1">
    <source>
        <dbReference type="Pfam" id="PF01208"/>
    </source>
</evidence>
<dbReference type="Pfam" id="PF01208">
    <property type="entry name" value="URO-D"/>
    <property type="match status" value="1"/>
</dbReference>
<dbReference type="GO" id="GO:0006779">
    <property type="term" value="P:porphyrin-containing compound biosynthetic process"/>
    <property type="evidence" value="ECO:0007669"/>
    <property type="project" value="InterPro"/>
</dbReference>
<gene>
    <name evidence="2" type="ORF">LCGC14_0939790</name>
</gene>
<dbReference type="Gene3D" id="3.20.20.210">
    <property type="match status" value="1"/>
</dbReference>
<dbReference type="EMBL" id="LAZR01003279">
    <property type="protein sequence ID" value="KKN20032.1"/>
    <property type="molecule type" value="Genomic_DNA"/>
</dbReference>
<dbReference type="PANTHER" id="PTHR47099:SF1">
    <property type="entry name" value="METHYLCOBAMIDE:COM METHYLTRANSFERASE MTBA"/>
    <property type="match status" value="1"/>
</dbReference>
<dbReference type="AlphaFoldDB" id="A0A0F9P6K5"/>
<accession>A0A0F9P6K5</accession>
<dbReference type="SUPFAM" id="SSF51726">
    <property type="entry name" value="UROD/MetE-like"/>
    <property type="match status" value="1"/>
</dbReference>
<name>A0A0F9P6K5_9ZZZZ</name>
<protein>
    <recommendedName>
        <fullName evidence="1">Uroporphyrinogen decarboxylase (URO-D) domain-containing protein</fullName>
    </recommendedName>
</protein>